<evidence type="ECO:0000256" key="1">
    <source>
        <dbReference type="ARBA" id="ARBA00004123"/>
    </source>
</evidence>
<dbReference type="OMA" id="QSPCHDE"/>
<dbReference type="PANTHER" id="PTHR24324">
    <property type="entry name" value="HOMEOBOX PROTEIN HHEX"/>
    <property type="match status" value="1"/>
</dbReference>
<proteinExistence type="predicted"/>
<dbReference type="SMART" id="SM00389">
    <property type="entry name" value="HOX"/>
    <property type="match status" value="1"/>
</dbReference>
<gene>
    <name evidence="9" type="ORF">CIMG_08636</name>
</gene>
<protein>
    <recommendedName>
        <fullName evidence="8">Homeobox domain-containing protein</fullName>
    </recommendedName>
</protein>
<dbReference type="PANTHER" id="PTHR24324:SF5">
    <property type="entry name" value="HEMATOPOIETICALLY-EXPRESSED HOMEOBOX PROTEIN HHEX"/>
    <property type="match status" value="1"/>
</dbReference>
<dbReference type="GO" id="GO:0030154">
    <property type="term" value="P:cell differentiation"/>
    <property type="evidence" value="ECO:0007669"/>
    <property type="project" value="TreeGrafter"/>
</dbReference>
<dbReference type="RefSeq" id="XP_001241473.1">
    <property type="nucleotide sequence ID" value="XM_001241472.2"/>
</dbReference>
<keyword evidence="3 5" id="KW-0371">Homeobox</keyword>
<evidence type="ECO:0000259" key="8">
    <source>
        <dbReference type="PROSITE" id="PS50071"/>
    </source>
</evidence>
<feature type="region of interest" description="Disordered" evidence="7">
    <location>
        <begin position="278"/>
        <end position="302"/>
    </location>
</feature>
<feature type="compositionally biased region" description="Polar residues" evidence="7">
    <location>
        <begin position="361"/>
        <end position="381"/>
    </location>
</feature>
<dbReference type="PROSITE" id="PS50071">
    <property type="entry name" value="HOMEOBOX_2"/>
    <property type="match status" value="1"/>
</dbReference>
<keyword evidence="4 5" id="KW-0539">Nucleus</keyword>
<feature type="region of interest" description="Disordered" evidence="7">
    <location>
        <begin position="360"/>
        <end position="381"/>
    </location>
</feature>
<sequence length="442" mass="48848">MGTCEASPVDLLGASTCRVESASWSLREQSPIYSNSRHYSKVENTQQRQAYAWPAPALGRDCTGSNERRNGEQSPCHDEIQSDDGPQTMGGGILEEKTSKRKMKRFRLTHSQTRYLMSEFTRQAHPDAAHRERLSREIPGLSPRQVQVWFQNRRAKLKRLSTDDRERILKSRAVPEDFDMAKALRWPYTNYSNTPASAATHCDNSLGRNDVPLVIESIKLSGEEYVTAPSSSPPTYGYYASGPLSVAEDNTSPDNIISNSSANERKLPVISWTYPQMPTPPSESATVPESTNPSEVRSPLNRKWSGVSLGGISARLSPSKLSPHTMNRSLNTPITPSHSYYEKQLATPVSVGGFHERSASQKEVQSPMASTMPTTPLSVSSEEQVLRPNSYFGLSSFEISCPQGASPTMGYTASGVAFEPSPRFVEIPYSTNPVKDMWDMGS</sequence>
<dbReference type="GO" id="GO:0006357">
    <property type="term" value="P:regulation of transcription by RNA polymerase II"/>
    <property type="evidence" value="ECO:0007669"/>
    <property type="project" value="TreeGrafter"/>
</dbReference>
<keyword evidence="10" id="KW-1185">Reference proteome</keyword>
<dbReference type="CDD" id="cd00086">
    <property type="entry name" value="homeodomain"/>
    <property type="match status" value="1"/>
</dbReference>
<evidence type="ECO:0000256" key="3">
    <source>
        <dbReference type="ARBA" id="ARBA00023155"/>
    </source>
</evidence>
<dbReference type="Pfam" id="PF00046">
    <property type="entry name" value="Homeodomain"/>
    <property type="match status" value="1"/>
</dbReference>
<evidence type="ECO:0000256" key="4">
    <source>
        <dbReference type="ARBA" id="ARBA00023242"/>
    </source>
</evidence>
<name>A0A0E1RW51_COCIM</name>
<organism evidence="9 10">
    <name type="scientific">Coccidioides immitis (strain RS)</name>
    <name type="common">Valley fever fungus</name>
    <dbReference type="NCBI Taxonomy" id="246410"/>
    <lineage>
        <taxon>Eukaryota</taxon>
        <taxon>Fungi</taxon>
        <taxon>Dikarya</taxon>
        <taxon>Ascomycota</taxon>
        <taxon>Pezizomycotina</taxon>
        <taxon>Eurotiomycetes</taxon>
        <taxon>Eurotiomycetidae</taxon>
        <taxon>Onygenales</taxon>
        <taxon>Onygenaceae</taxon>
        <taxon>Coccidioides</taxon>
    </lineage>
</organism>
<dbReference type="Proteomes" id="UP000001261">
    <property type="component" value="Unassembled WGS sequence"/>
</dbReference>
<dbReference type="SUPFAM" id="SSF46689">
    <property type="entry name" value="Homeodomain-like"/>
    <property type="match status" value="1"/>
</dbReference>
<dbReference type="Gene3D" id="1.10.10.60">
    <property type="entry name" value="Homeodomain-like"/>
    <property type="match status" value="1"/>
</dbReference>
<dbReference type="VEuPathDB" id="FungiDB:CIMG_08636"/>
<dbReference type="EMBL" id="GG704913">
    <property type="protein sequence ID" value="EAS29890.1"/>
    <property type="molecule type" value="Genomic_DNA"/>
</dbReference>
<dbReference type="GeneID" id="4560545"/>
<feature type="compositionally biased region" description="Polar residues" evidence="7">
    <location>
        <begin position="282"/>
        <end position="295"/>
    </location>
</feature>
<evidence type="ECO:0000313" key="10">
    <source>
        <dbReference type="Proteomes" id="UP000001261"/>
    </source>
</evidence>
<accession>A0A0E1RW51</accession>
<evidence type="ECO:0000256" key="6">
    <source>
        <dbReference type="RuleBase" id="RU000682"/>
    </source>
</evidence>
<reference evidence="10" key="1">
    <citation type="journal article" date="2009" name="Genome Res.">
        <title>Comparative genomic analyses of the human fungal pathogens Coccidioides and their relatives.</title>
        <authorList>
            <person name="Sharpton T.J."/>
            <person name="Stajich J.E."/>
            <person name="Rounsley S.D."/>
            <person name="Gardner M.J."/>
            <person name="Wortman J.R."/>
            <person name="Jordar V.S."/>
            <person name="Maiti R."/>
            <person name="Kodira C.D."/>
            <person name="Neafsey D.E."/>
            <person name="Zeng Q."/>
            <person name="Hung C.-Y."/>
            <person name="McMahan C."/>
            <person name="Muszewska A."/>
            <person name="Grynberg M."/>
            <person name="Mandel M.A."/>
            <person name="Kellner E.M."/>
            <person name="Barker B.M."/>
            <person name="Galgiani J.N."/>
            <person name="Orbach M.J."/>
            <person name="Kirkland T.N."/>
            <person name="Cole G.T."/>
            <person name="Henn M.R."/>
            <person name="Birren B.W."/>
            <person name="Taylor J.W."/>
        </authorList>
    </citation>
    <scope>NUCLEOTIDE SEQUENCE [LARGE SCALE GENOMIC DNA]</scope>
    <source>
        <strain evidence="10">RS</strain>
    </source>
</reference>
<evidence type="ECO:0000313" key="9">
    <source>
        <dbReference type="EMBL" id="EAS29890.1"/>
    </source>
</evidence>
<evidence type="ECO:0000256" key="5">
    <source>
        <dbReference type="PROSITE-ProRule" id="PRU00108"/>
    </source>
</evidence>
<dbReference type="GO" id="GO:0005634">
    <property type="term" value="C:nucleus"/>
    <property type="evidence" value="ECO:0007669"/>
    <property type="project" value="UniProtKB-SubCell"/>
</dbReference>
<dbReference type="GO" id="GO:0000978">
    <property type="term" value="F:RNA polymerase II cis-regulatory region sequence-specific DNA binding"/>
    <property type="evidence" value="ECO:0007669"/>
    <property type="project" value="TreeGrafter"/>
</dbReference>
<dbReference type="InterPro" id="IPR051000">
    <property type="entry name" value="Homeobox_DNA-bind_prot"/>
</dbReference>
<evidence type="ECO:0000256" key="7">
    <source>
        <dbReference type="SAM" id="MobiDB-lite"/>
    </source>
</evidence>
<feature type="domain" description="Homeobox" evidence="8">
    <location>
        <begin position="99"/>
        <end position="160"/>
    </location>
</feature>
<dbReference type="KEGG" id="cim:CIMG_08636"/>
<dbReference type="STRING" id="246410.A0A0E1RW51"/>
<comment type="subcellular location">
    <subcellularLocation>
        <location evidence="1 5 6">Nucleus</location>
    </subcellularLocation>
</comment>
<dbReference type="AlphaFoldDB" id="A0A0E1RW51"/>
<dbReference type="InterPro" id="IPR001356">
    <property type="entry name" value="HD"/>
</dbReference>
<dbReference type="InterPro" id="IPR009057">
    <property type="entry name" value="Homeodomain-like_sf"/>
</dbReference>
<reference evidence="10" key="2">
    <citation type="journal article" date="2010" name="Genome Res.">
        <title>Population genomic sequencing of Coccidioides fungi reveals recent hybridization and transposon control.</title>
        <authorList>
            <person name="Neafsey D.E."/>
            <person name="Barker B.M."/>
            <person name="Sharpton T.J."/>
            <person name="Stajich J.E."/>
            <person name="Park D.J."/>
            <person name="Whiston E."/>
            <person name="Hung C.-Y."/>
            <person name="McMahan C."/>
            <person name="White J."/>
            <person name="Sykes S."/>
            <person name="Heiman D."/>
            <person name="Young S."/>
            <person name="Zeng Q."/>
            <person name="Abouelleil A."/>
            <person name="Aftuck L."/>
            <person name="Bessette D."/>
            <person name="Brown A."/>
            <person name="FitzGerald M."/>
            <person name="Lui A."/>
            <person name="Macdonald J.P."/>
            <person name="Priest M."/>
            <person name="Orbach M.J."/>
            <person name="Galgiani J.N."/>
            <person name="Kirkland T.N."/>
            <person name="Cole G.T."/>
            <person name="Birren B.W."/>
            <person name="Henn M.R."/>
            <person name="Taylor J.W."/>
            <person name="Rounsley S.D."/>
        </authorList>
    </citation>
    <scope>GENOME REANNOTATION</scope>
    <source>
        <strain evidence="10">RS</strain>
    </source>
</reference>
<feature type="DNA-binding region" description="Homeobox" evidence="5">
    <location>
        <begin position="101"/>
        <end position="161"/>
    </location>
</feature>
<keyword evidence="2 5" id="KW-0238">DNA-binding</keyword>
<dbReference type="OrthoDB" id="6159439at2759"/>
<feature type="region of interest" description="Disordered" evidence="7">
    <location>
        <begin position="59"/>
        <end position="95"/>
    </location>
</feature>
<feature type="compositionally biased region" description="Basic and acidic residues" evidence="7">
    <location>
        <begin position="66"/>
        <end position="80"/>
    </location>
</feature>
<dbReference type="InParanoid" id="A0A0E1RW51"/>
<evidence type="ECO:0000256" key="2">
    <source>
        <dbReference type="ARBA" id="ARBA00023125"/>
    </source>
</evidence>